<evidence type="ECO:0000313" key="1">
    <source>
        <dbReference type="EMBL" id="MST99350.1"/>
    </source>
</evidence>
<keyword evidence="2" id="KW-1185">Reference proteome</keyword>
<reference evidence="1 2" key="1">
    <citation type="submission" date="2019-08" db="EMBL/GenBank/DDBJ databases">
        <title>In-depth cultivation of the pig gut microbiome towards novel bacterial diversity and tailored functional studies.</title>
        <authorList>
            <person name="Wylensek D."/>
            <person name="Hitch T.C.A."/>
            <person name="Clavel T."/>
        </authorList>
    </citation>
    <scope>NUCLEOTIDE SEQUENCE [LARGE SCALE GENOMIC DNA]</scope>
    <source>
        <strain evidence="1 2">BBE-744-WT-12</strain>
    </source>
</reference>
<proteinExistence type="predicted"/>
<evidence type="ECO:0000313" key="2">
    <source>
        <dbReference type="Proteomes" id="UP000435649"/>
    </source>
</evidence>
<dbReference type="EMBL" id="VUNS01000035">
    <property type="protein sequence ID" value="MST99350.1"/>
    <property type="molecule type" value="Genomic_DNA"/>
</dbReference>
<dbReference type="Proteomes" id="UP000435649">
    <property type="component" value="Unassembled WGS sequence"/>
</dbReference>
<dbReference type="AlphaFoldDB" id="A0A844G642"/>
<sequence>MAKVLFFTATAAQYAALEAKDENALYFLTDTGELYKGTIRFSFPVRQVADFPATGEAGVIYVNASGEARIWAGSSYITIGGNLTDKFLSAAVRHEVSAEEAGNGIYTGMSEGDIGILFTMNNGDELFVRLTDLVDTYTADNSASKGVAVTVTGYKIAAEVNLSAESGNLAELKDDGVFVPPLEWQTVE</sequence>
<organism evidence="1 2">
    <name type="scientific">Victivallis lenta</name>
    <dbReference type="NCBI Taxonomy" id="2606640"/>
    <lineage>
        <taxon>Bacteria</taxon>
        <taxon>Pseudomonadati</taxon>
        <taxon>Lentisphaerota</taxon>
        <taxon>Lentisphaeria</taxon>
        <taxon>Victivallales</taxon>
        <taxon>Victivallaceae</taxon>
        <taxon>Victivallis</taxon>
    </lineage>
</organism>
<protein>
    <submittedName>
        <fullName evidence="1">Uncharacterized protein</fullName>
    </submittedName>
</protein>
<accession>A0A844G642</accession>
<comment type="caution">
    <text evidence="1">The sequence shown here is derived from an EMBL/GenBank/DDBJ whole genome shotgun (WGS) entry which is preliminary data.</text>
</comment>
<gene>
    <name evidence="1" type="ORF">FYJ85_20190</name>
</gene>
<name>A0A844G642_9BACT</name>
<dbReference type="RefSeq" id="WP_154420546.1">
    <property type="nucleotide sequence ID" value="NZ_VUNS01000035.1"/>
</dbReference>